<keyword evidence="2" id="KW-0472">Membrane</keyword>
<proteinExistence type="predicted"/>
<evidence type="ECO:0000256" key="1">
    <source>
        <dbReference type="SAM" id="MobiDB-lite"/>
    </source>
</evidence>
<feature type="transmembrane region" description="Helical" evidence="2">
    <location>
        <begin position="12"/>
        <end position="32"/>
    </location>
</feature>
<dbReference type="AlphaFoldDB" id="A0A6I6DZN8"/>
<keyword evidence="2" id="KW-0812">Transmembrane</keyword>
<keyword evidence="2" id="KW-1133">Transmembrane helix</keyword>
<feature type="transmembrane region" description="Helical" evidence="2">
    <location>
        <begin position="52"/>
        <end position="80"/>
    </location>
</feature>
<feature type="compositionally biased region" description="Low complexity" evidence="1">
    <location>
        <begin position="111"/>
        <end position="130"/>
    </location>
</feature>
<organism evidence="3 4">
    <name type="scientific">Microbacterium oryzae</name>
    <dbReference type="NCBI Taxonomy" id="743009"/>
    <lineage>
        <taxon>Bacteria</taxon>
        <taxon>Bacillati</taxon>
        <taxon>Actinomycetota</taxon>
        <taxon>Actinomycetes</taxon>
        <taxon>Micrococcales</taxon>
        <taxon>Microbacteriaceae</taxon>
        <taxon>Microbacterium</taxon>
    </lineage>
</organism>
<accession>A0A6I6DZN8</accession>
<dbReference type="EMBL" id="CP032550">
    <property type="protein sequence ID" value="QGU27099.1"/>
    <property type="molecule type" value="Genomic_DNA"/>
</dbReference>
<feature type="region of interest" description="Disordered" evidence="1">
    <location>
        <begin position="111"/>
        <end position="141"/>
    </location>
</feature>
<keyword evidence="4" id="KW-1185">Reference proteome</keyword>
<dbReference type="RefSeq" id="WP_156241591.1">
    <property type="nucleotide sequence ID" value="NZ_BAAAZL010000006.1"/>
</dbReference>
<evidence type="ECO:0000313" key="3">
    <source>
        <dbReference type="EMBL" id="QGU27099.1"/>
    </source>
</evidence>
<dbReference type="Proteomes" id="UP000422989">
    <property type="component" value="Chromosome"/>
</dbReference>
<evidence type="ECO:0000256" key="2">
    <source>
        <dbReference type="SAM" id="Phobius"/>
    </source>
</evidence>
<dbReference type="KEGG" id="moj:D7D94_05055"/>
<reference evidence="3 4" key="1">
    <citation type="submission" date="2018-09" db="EMBL/GenBank/DDBJ databases">
        <title>Whole genome sequencing of Microbacterium oryzae strain MB-10T.</title>
        <authorList>
            <person name="Das S.K."/>
        </authorList>
    </citation>
    <scope>NUCLEOTIDE SEQUENCE [LARGE SCALE GENOMIC DNA]</scope>
    <source>
        <strain evidence="3 4">MB-10</strain>
    </source>
</reference>
<evidence type="ECO:0000313" key="4">
    <source>
        <dbReference type="Proteomes" id="UP000422989"/>
    </source>
</evidence>
<protein>
    <submittedName>
        <fullName evidence="3">Dinucleotide-utilizing enzyme</fullName>
    </submittedName>
</protein>
<name>A0A6I6DZN8_9MICO</name>
<sequence length="141" mass="13897">MTHRSRLTRSIAYWVLVVASAAAVAAGIALALPRLGTMEEALLAGTATGVEVYVGQAWITLAAGLVGAGVIGLLAALGLAATAAMLTTRSAPADATPASAVAPAAENRQEAAVANDAAAAEPAFDAPDASDAQHEAPVIAR</sequence>
<gene>
    <name evidence="3" type="ORF">D7D94_05055</name>
</gene>